<protein>
    <submittedName>
        <fullName evidence="1">Uncharacterized protein</fullName>
    </submittedName>
</protein>
<accession>A0A6G0XZK1</accession>
<sequence>MQNTYTSEKKGVTEINLFEILVYCRYWNEASIASLNDANLIQQIKNYPIQKIGTVASKNPHQSFITQRSMVLFDLLLNDGQDRAASFLAKDPSEWTTDIVYTEMQEKICQMKVVNDCAERGIALVHKFNTRTLLFTISSSPVVKSVSDSIFTSYIMKATVTDNWSKYLLFPNLALKSFMSILILLRRNSFRVCPRLS</sequence>
<reference evidence="1 2" key="1">
    <citation type="submission" date="2019-08" db="EMBL/GenBank/DDBJ databases">
        <title>Whole genome of Aphis craccivora.</title>
        <authorList>
            <person name="Voronova N.V."/>
            <person name="Shulinski R.S."/>
            <person name="Bandarenka Y.V."/>
            <person name="Zhorov D.G."/>
            <person name="Warner D."/>
        </authorList>
    </citation>
    <scope>NUCLEOTIDE SEQUENCE [LARGE SCALE GENOMIC DNA]</scope>
    <source>
        <strain evidence="1">180601</strain>
        <tissue evidence="1">Whole Body</tissue>
    </source>
</reference>
<dbReference type="EMBL" id="VUJU01007275">
    <property type="protein sequence ID" value="KAF0746273.1"/>
    <property type="molecule type" value="Genomic_DNA"/>
</dbReference>
<evidence type="ECO:0000313" key="1">
    <source>
        <dbReference type="EMBL" id="KAF0746273.1"/>
    </source>
</evidence>
<dbReference type="AlphaFoldDB" id="A0A6G0XZK1"/>
<comment type="caution">
    <text evidence="1">The sequence shown here is derived from an EMBL/GenBank/DDBJ whole genome shotgun (WGS) entry which is preliminary data.</text>
</comment>
<keyword evidence="2" id="KW-1185">Reference proteome</keyword>
<evidence type="ECO:0000313" key="2">
    <source>
        <dbReference type="Proteomes" id="UP000478052"/>
    </source>
</evidence>
<gene>
    <name evidence="1" type="ORF">FWK35_00023189</name>
</gene>
<name>A0A6G0XZK1_APHCR</name>
<dbReference type="OrthoDB" id="6626714at2759"/>
<organism evidence="1 2">
    <name type="scientific">Aphis craccivora</name>
    <name type="common">Cowpea aphid</name>
    <dbReference type="NCBI Taxonomy" id="307492"/>
    <lineage>
        <taxon>Eukaryota</taxon>
        <taxon>Metazoa</taxon>
        <taxon>Ecdysozoa</taxon>
        <taxon>Arthropoda</taxon>
        <taxon>Hexapoda</taxon>
        <taxon>Insecta</taxon>
        <taxon>Pterygota</taxon>
        <taxon>Neoptera</taxon>
        <taxon>Paraneoptera</taxon>
        <taxon>Hemiptera</taxon>
        <taxon>Sternorrhyncha</taxon>
        <taxon>Aphidomorpha</taxon>
        <taxon>Aphidoidea</taxon>
        <taxon>Aphididae</taxon>
        <taxon>Aphidini</taxon>
        <taxon>Aphis</taxon>
        <taxon>Aphis</taxon>
    </lineage>
</organism>
<dbReference type="Proteomes" id="UP000478052">
    <property type="component" value="Unassembled WGS sequence"/>
</dbReference>
<proteinExistence type="predicted"/>